<dbReference type="Pfam" id="PF01451">
    <property type="entry name" value="LMWPc"/>
    <property type="match status" value="1"/>
</dbReference>
<evidence type="ECO:0000256" key="4">
    <source>
        <dbReference type="ARBA" id="ARBA00022490"/>
    </source>
</evidence>
<dbReference type="Gene3D" id="3.40.50.2300">
    <property type="match status" value="1"/>
</dbReference>
<evidence type="ECO:0000256" key="5">
    <source>
        <dbReference type="ARBA" id="ARBA00022801"/>
    </source>
</evidence>
<comment type="similarity">
    <text evidence="2">Belongs to the low molecular weight phosphotyrosine protein phosphatase family.</text>
</comment>
<dbReference type="InterPro" id="IPR023485">
    <property type="entry name" value="Ptyr_pPase"/>
</dbReference>
<evidence type="ECO:0000259" key="8">
    <source>
        <dbReference type="SMART" id="SM00226"/>
    </source>
</evidence>
<proteinExistence type="inferred from homology"/>
<evidence type="ECO:0000256" key="6">
    <source>
        <dbReference type="ARBA" id="ARBA00022912"/>
    </source>
</evidence>
<comment type="caution">
    <text evidence="9">The sequence shown here is derived from an EMBL/GenBank/DDBJ whole genome shotgun (WGS) entry which is preliminary data.</text>
</comment>
<dbReference type="EC" id="3.1.3.48" evidence="3"/>
<organism evidence="9 10">
    <name type="scientific">Effusibacillus consociatus</name>
    <dbReference type="NCBI Taxonomy" id="1117041"/>
    <lineage>
        <taxon>Bacteria</taxon>
        <taxon>Bacillati</taxon>
        <taxon>Bacillota</taxon>
        <taxon>Bacilli</taxon>
        <taxon>Bacillales</taxon>
        <taxon>Alicyclobacillaceae</taxon>
        <taxon>Effusibacillus</taxon>
    </lineage>
</organism>
<reference evidence="10" key="1">
    <citation type="journal article" date="2019" name="Int. J. Syst. Evol. Microbiol.">
        <title>The Global Catalogue of Microorganisms (GCM) 10K type strain sequencing project: providing services to taxonomists for standard genome sequencing and annotation.</title>
        <authorList>
            <consortium name="The Broad Institute Genomics Platform"/>
            <consortium name="The Broad Institute Genome Sequencing Center for Infectious Disease"/>
            <person name="Wu L."/>
            <person name="Ma J."/>
        </authorList>
    </citation>
    <scope>NUCLEOTIDE SEQUENCE [LARGE SCALE GENOMIC DNA]</scope>
    <source>
        <strain evidence="10">WYCCWR 12678</strain>
    </source>
</reference>
<keyword evidence="10" id="KW-1185">Reference proteome</keyword>
<evidence type="ECO:0000256" key="2">
    <source>
        <dbReference type="ARBA" id="ARBA00011063"/>
    </source>
</evidence>
<protein>
    <recommendedName>
        <fullName evidence="3">protein-tyrosine-phosphatase</fullName>
        <ecNumber evidence="3">3.1.3.48</ecNumber>
    </recommendedName>
</protein>
<evidence type="ECO:0000256" key="7">
    <source>
        <dbReference type="ARBA" id="ARBA00051722"/>
    </source>
</evidence>
<dbReference type="SUPFAM" id="SSF52788">
    <property type="entry name" value="Phosphotyrosine protein phosphatases I"/>
    <property type="match status" value="1"/>
</dbReference>
<dbReference type="PRINTS" id="PR00720">
    <property type="entry name" value="MAMMALPTPASE"/>
</dbReference>
<feature type="domain" description="Phosphotyrosine protein phosphatase I" evidence="8">
    <location>
        <begin position="6"/>
        <end position="156"/>
    </location>
</feature>
<dbReference type="RefSeq" id="WP_380025679.1">
    <property type="nucleotide sequence ID" value="NZ_JBHSHC010000086.1"/>
</dbReference>
<dbReference type="PANTHER" id="PTHR11717:SF7">
    <property type="entry name" value="LOW MOLECULAR WEIGHT PHOSPHOTYROSINE PROTEIN PHOSPHATASE"/>
    <property type="match status" value="1"/>
</dbReference>
<name>A0ABV9Q1W7_9BACL</name>
<dbReference type="InterPro" id="IPR050438">
    <property type="entry name" value="LMW_PTPase"/>
</dbReference>
<keyword evidence="4" id="KW-0963">Cytoplasm</keyword>
<accession>A0ABV9Q1W7</accession>
<dbReference type="InterPro" id="IPR017867">
    <property type="entry name" value="Tyr_phospatase_low_mol_wt"/>
</dbReference>
<keyword evidence="5 9" id="KW-0378">Hydrolase</keyword>
<evidence type="ECO:0000256" key="3">
    <source>
        <dbReference type="ARBA" id="ARBA00013064"/>
    </source>
</evidence>
<dbReference type="Proteomes" id="UP001596002">
    <property type="component" value="Unassembled WGS sequence"/>
</dbReference>
<dbReference type="SMART" id="SM00226">
    <property type="entry name" value="LMWPc"/>
    <property type="match status" value="1"/>
</dbReference>
<dbReference type="InterPro" id="IPR036196">
    <property type="entry name" value="Ptyr_pPase_sf"/>
</dbReference>
<comment type="catalytic activity">
    <reaction evidence="7">
        <text>O-phospho-L-tyrosyl-[protein] + H2O = L-tyrosyl-[protein] + phosphate</text>
        <dbReference type="Rhea" id="RHEA:10684"/>
        <dbReference type="Rhea" id="RHEA-COMP:10136"/>
        <dbReference type="Rhea" id="RHEA-COMP:20101"/>
        <dbReference type="ChEBI" id="CHEBI:15377"/>
        <dbReference type="ChEBI" id="CHEBI:43474"/>
        <dbReference type="ChEBI" id="CHEBI:46858"/>
        <dbReference type="ChEBI" id="CHEBI:61978"/>
        <dbReference type="EC" id="3.1.3.48"/>
    </reaction>
</comment>
<dbReference type="GO" id="GO:0004725">
    <property type="term" value="F:protein tyrosine phosphatase activity"/>
    <property type="evidence" value="ECO:0007669"/>
    <property type="project" value="UniProtKB-EC"/>
</dbReference>
<dbReference type="InterPro" id="IPR002115">
    <property type="entry name" value="Tyr_Pase_low_mol_wt_mml"/>
</dbReference>
<dbReference type="PRINTS" id="PR00719">
    <property type="entry name" value="LMWPTPASE"/>
</dbReference>
<keyword evidence="6" id="KW-0904">Protein phosphatase</keyword>
<gene>
    <name evidence="9" type="ORF">ACFO8Q_10350</name>
</gene>
<evidence type="ECO:0000313" key="9">
    <source>
        <dbReference type="EMBL" id="MFC4767758.1"/>
    </source>
</evidence>
<dbReference type="CDD" id="cd16343">
    <property type="entry name" value="LMWPTP"/>
    <property type="match status" value="1"/>
</dbReference>
<evidence type="ECO:0000256" key="1">
    <source>
        <dbReference type="ARBA" id="ARBA00004496"/>
    </source>
</evidence>
<dbReference type="EMBL" id="JBHSHC010000086">
    <property type="protein sequence ID" value="MFC4767758.1"/>
    <property type="molecule type" value="Genomic_DNA"/>
</dbReference>
<comment type="subcellular location">
    <subcellularLocation>
        <location evidence="1">Cytoplasm</location>
    </subcellularLocation>
</comment>
<evidence type="ECO:0000313" key="10">
    <source>
        <dbReference type="Proteomes" id="UP001596002"/>
    </source>
</evidence>
<dbReference type="PANTHER" id="PTHR11717">
    <property type="entry name" value="LOW MOLECULAR WEIGHT PROTEIN TYROSINE PHOSPHATASE"/>
    <property type="match status" value="1"/>
</dbReference>
<sequence length="166" mass="19350">MNHKPIRVLFVCLGNICRSPLGEGIFRELVREKRLSDFFEVDSAGTAGYHVGSLPDPGSRRAAQRRGYSIEDQRARQILDRDLDEFDYIIAMDELNRRNLRRLGNGKAKIFLMRDFDPKRQAQQALDVPDPWSKGDEAFEETYLIIERSCKEFLSYLIEQHNLKQM</sequence>